<evidence type="ECO:0000313" key="2">
    <source>
        <dbReference type="EMBL" id="CCH66844.1"/>
    </source>
</evidence>
<gene>
    <name evidence="2" type="ORF">RINTHH_6890</name>
</gene>
<proteinExistence type="predicted"/>
<feature type="region of interest" description="Disordered" evidence="1">
    <location>
        <begin position="1"/>
        <end position="21"/>
    </location>
</feature>
<evidence type="ECO:0000313" key="3">
    <source>
        <dbReference type="Proteomes" id="UP000053051"/>
    </source>
</evidence>
<reference evidence="3" key="2">
    <citation type="submission" date="2016-01" db="EMBL/GenBank/DDBJ databases">
        <title>Diatom-associated endosymboitic cyanobacterium lacks core nitrogen metabolism enzymes.</title>
        <authorList>
            <person name="Hilton J.A."/>
            <person name="Foster R.A."/>
            <person name="Tripp H.J."/>
            <person name="Carter B.J."/>
            <person name="Zehr J.P."/>
            <person name="Villareal T.A."/>
        </authorList>
    </citation>
    <scope>NUCLEOTIDE SEQUENCE [LARGE SCALE GENOMIC DNA]</scope>
    <source>
        <strain evidence="3">HH01</strain>
    </source>
</reference>
<reference evidence="2 3" key="1">
    <citation type="submission" date="2012-05" db="EMBL/GenBank/DDBJ databases">
        <authorList>
            <person name="Hilton J."/>
        </authorList>
    </citation>
    <scope>NUCLEOTIDE SEQUENCE [LARGE SCALE GENOMIC DNA]</scope>
    <source>
        <strain evidence="2 3">HH01</strain>
    </source>
</reference>
<comment type="caution">
    <text evidence="2">The sequence shown here is derived from an EMBL/GenBank/DDBJ whole genome shotgun (WGS) entry which is preliminary data.</text>
</comment>
<evidence type="ECO:0000256" key="1">
    <source>
        <dbReference type="SAM" id="MobiDB-lite"/>
    </source>
</evidence>
<keyword evidence="3" id="KW-1185">Reference proteome</keyword>
<name>M1WRB5_9NOST</name>
<dbReference type="Pfam" id="PF10718">
    <property type="entry name" value="Ycf34"/>
    <property type="match status" value="1"/>
</dbReference>
<dbReference type="Proteomes" id="UP000053051">
    <property type="component" value="Unassembled WGS sequence"/>
</dbReference>
<dbReference type="AlphaFoldDB" id="M1WRB5"/>
<dbReference type="STRING" id="1165094.RINTHH_6890"/>
<feature type="compositionally biased region" description="Polar residues" evidence="1">
    <location>
        <begin position="1"/>
        <end position="12"/>
    </location>
</feature>
<organism evidence="2 3">
    <name type="scientific">Richelia intracellularis HH01</name>
    <dbReference type="NCBI Taxonomy" id="1165094"/>
    <lineage>
        <taxon>Bacteria</taxon>
        <taxon>Bacillati</taxon>
        <taxon>Cyanobacteriota</taxon>
        <taxon>Cyanophyceae</taxon>
        <taxon>Nostocales</taxon>
        <taxon>Nostocaceae</taxon>
        <taxon>Richelia</taxon>
    </lineage>
</organism>
<protein>
    <submittedName>
        <fullName evidence="2">Uncharacterized protein</fullName>
    </submittedName>
</protein>
<sequence>MQHQQPHITNNPDFKPNEPSINVNISSTGNFVEVEWDVFDCLSFKEEKGRWSTLHPGKLVPT</sequence>
<dbReference type="EMBL" id="CAIY01000027">
    <property type="protein sequence ID" value="CCH66844.1"/>
    <property type="molecule type" value="Genomic_DNA"/>
</dbReference>
<accession>M1WRB5</accession>
<dbReference type="InterPro" id="IPR019656">
    <property type="entry name" value="Uncharacterised_Ycf34"/>
</dbReference>